<dbReference type="AlphaFoldDB" id="A0A9D4RE19"/>
<proteinExistence type="predicted"/>
<evidence type="ECO:0000313" key="2">
    <source>
        <dbReference type="Proteomes" id="UP000828390"/>
    </source>
</evidence>
<organism evidence="1 2">
    <name type="scientific">Dreissena polymorpha</name>
    <name type="common">Zebra mussel</name>
    <name type="synonym">Mytilus polymorpha</name>
    <dbReference type="NCBI Taxonomy" id="45954"/>
    <lineage>
        <taxon>Eukaryota</taxon>
        <taxon>Metazoa</taxon>
        <taxon>Spiralia</taxon>
        <taxon>Lophotrochozoa</taxon>
        <taxon>Mollusca</taxon>
        <taxon>Bivalvia</taxon>
        <taxon>Autobranchia</taxon>
        <taxon>Heteroconchia</taxon>
        <taxon>Euheterodonta</taxon>
        <taxon>Imparidentia</taxon>
        <taxon>Neoheterodontei</taxon>
        <taxon>Myida</taxon>
        <taxon>Dreissenoidea</taxon>
        <taxon>Dreissenidae</taxon>
        <taxon>Dreissena</taxon>
    </lineage>
</organism>
<gene>
    <name evidence="1" type="ORF">DPMN_027884</name>
</gene>
<sequence length="52" mass="5894">MLAIVMSYSSVVKFHDTPQRHKSSRLGPHAVSLSNGLQRSDVDDGILRYFLY</sequence>
<name>A0A9D4RE19_DREPO</name>
<reference evidence="1" key="1">
    <citation type="journal article" date="2019" name="bioRxiv">
        <title>The Genome of the Zebra Mussel, Dreissena polymorpha: A Resource for Invasive Species Research.</title>
        <authorList>
            <person name="McCartney M.A."/>
            <person name="Auch B."/>
            <person name="Kono T."/>
            <person name="Mallez S."/>
            <person name="Zhang Y."/>
            <person name="Obille A."/>
            <person name="Becker A."/>
            <person name="Abrahante J.E."/>
            <person name="Garbe J."/>
            <person name="Badalamenti J.P."/>
            <person name="Herman A."/>
            <person name="Mangelson H."/>
            <person name="Liachko I."/>
            <person name="Sullivan S."/>
            <person name="Sone E.D."/>
            <person name="Koren S."/>
            <person name="Silverstein K.A.T."/>
            <person name="Beckman K.B."/>
            <person name="Gohl D.M."/>
        </authorList>
    </citation>
    <scope>NUCLEOTIDE SEQUENCE</scope>
    <source>
        <strain evidence="1">Duluth1</strain>
        <tissue evidence="1">Whole animal</tissue>
    </source>
</reference>
<reference evidence="1" key="2">
    <citation type="submission" date="2020-11" db="EMBL/GenBank/DDBJ databases">
        <authorList>
            <person name="McCartney M.A."/>
            <person name="Auch B."/>
            <person name="Kono T."/>
            <person name="Mallez S."/>
            <person name="Becker A."/>
            <person name="Gohl D.M."/>
            <person name="Silverstein K.A.T."/>
            <person name="Koren S."/>
            <person name="Bechman K.B."/>
            <person name="Herman A."/>
            <person name="Abrahante J.E."/>
            <person name="Garbe J."/>
        </authorList>
    </citation>
    <scope>NUCLEOTIDE SEQUENCE</scope>
    <source>
        <strain evidence="1">Duluth1</strain>
        <tissue evidence="1">Whole animal</tissue>
    </source>
</reference>
<protein>
    <submittedName>
        <fullName evidence="1">Uncharacterized protein</fullName>
    </submittedName>
</protein>
<accession>A0A9D4RE19</accession>
<evidence type="ECO:0000313" key="1">
    <source>
        <dbReference type="EMBL" id="KAH3864854.1"/>
    </source>
</evidence>
<dbReference type="EMBL" id="JAIWYP010000002">
    <property type="protein sequence ID" value="KAH3864854.1"/>
    <property type="molecule type" value="Genomic_DNA"/>
</dbReference>
<comment type="caution">
    <text evidence="1">The sequence shown here is derived from an EMBL/GenBank/DDBJ whole genome shotgun (WGS) entry which is preliminary data.</text>
</comment>
<keyword evidence="2" id="KW-1185">Reference proteome</keyword>
<dbReference type="Proteomes" id="UP000828390">
    <property type="component" value="Unassembled WGS sequence"/>
</dbReference>